<dbReference type="RefSeq" id="WP_096046252.1">
    <property type="nucleotide sequence ID" value="NZ_CP023275.1"/>
</dbReference>
<dbReference type="Gene3D" id="1.10.1070.20">
    <property type="match status" value="1"/>
</dbReference>
<dbReference type="Proteomes" id="UP000217349">
    <property type="component" value="Chromosome"/>
</dbReference>
<proteinExistence type="inferred from homology"/>
<evidence type="ECO:0000256" key="2">
    <source>
        <dbReference type="ARBA" id="ARBA00022679"/>
    </source>
</evidence>
<dbReference type="AlphaFoldDB" id="A0A290HU01"/>
<dbReference type="Pfam" id="PF07804">
    <property type="entry name" value="HipA_C"/>
    <property type="match status" value="1"/>
</dbReference>
<dbReference type="InterPro" id="IPR017508">
    <property type="entry name" value="HipA_N1"/>
</dbReference>
<keyword evidence="3" id="KW-0418">Kinase</keyword>
<dbReference type="InterPro" id="IPR052028">
    <property type="entry name" value="HipA_Ser/Thr_kinase"/>
</dbReference>
<dbReference type="PANTHER" id="PTHR37419">
    <property type="entry name" value="SERINE/THREONINE-PROTEIN KINASE TOXIN HIPA"/>
    <property type="match status" value="1"/>
</dbReference>
<evidence type="ECO:0000259" key="5">
    <source>
        <dbReference type="Pfam" id="PF13657"/>
    </source>
</evidence>
<dbReference type="InterPro" id="IPR012893">
    <property type="entry name" value="HipA-like_C"/>
</dbReference>
<feature type="domain" description="HipA N-terminal subdomain 1" evidence="5">
    <location>
        <begin position="6"/>
        <end position="117"/>
    </location>
</feature>
<accession>A0A290HU01</accession>
<dbReference type="EMBL" id="CP023275">
    <property type="protein sequence ID" value="ATB69130.1"/>
    <property type="molecule type" value="Genomic_DNA"/>
</dbReference>
<comment type="similarity">
    <text evidence="1">Belongs to the HipA Ser/Thr kinase family.</text>
</comment>
<evidence type="ECO:0000259" key="4">
    <source>
        <dbReference type="Pfam" id="PF07804"/>
    </source>
</evidence>
<dbReference type="Pfam" id="PF13657">
    <property type="entry name" value="Couple_hipA"/>
    <property type="match status" value="1"/>
</dbReference>
<dbReference type="GO" id="GO:0004674">
    <property type="term" value="F:protein serine/threonine kinase activity"/>
    <property type="evidence" value="ECO:0007669"/>
    <property type="project" value="TreeGrafter"/>
</dbReference>
<name>A0A290HU01_9BACT</name>
<dbReference type="PANTHER" id="PTHR37419:SF8">
    <property type="entry name" value="TOXIN YJJJ"/>
    <property type="match status" value="1"/>
</dbReference>
<keyword evidence="2" id="KW-0808">Transferase</keyword>
<dbReference type="KEGG" id="sulj:SJPD1_1018"/>
<evidence type="ECO:0000256" key="1">
    <source>
        <dbReference type="ARBA" id="ARBA00010164"/>
    </source>
</evidence>
<protein>
    <submittedName>
        <fullName evidence="6">Uncharacterized protein</fullName>
    </submittedName>
</protein>
<evidence type="ECO:0000313" key="7">
    <source>
        <dbReference type="Proteomes" id="UP000217349"/>
    </source>
</evidence>
<reference evidence="7" key="1">
    <citation type="submission" date="2017-09" db="EMBL/GenBank/DDBJ databases">
        <title>The complete genome of Sulfurospirillum sp. JPD-1.</title>
        <authorList>
            <person name="Goris T."/>
        </authorList>
    </citation>
    <scope>NUCLEOTIDE SEQUENCE [LARGE SCALE GENOMIC DNA]</scope>
    <source>
        <strain evidence="7">JPD-1</strain>
    </source>
</reference>
<evidence type="ECO:0000313" key="6">
    <source>
        <dbReference type="EMBL" id="ATB69130.1"/>
    </source>
</evidence>
<dbReference type="OrthoDB" id="9805913at2"/>
<gene>
    <name evidence="6" type="ORF">SJPD1_1018</name>
</gene>
<dbReference type="GO" id="GO:0005829">
    <property type="term" value="C:cytosol"/>
    <property type="evidence" value="ECO:0007669"/>
    <property type="project" value="TreeGrafter"/>
</dbReference>
<sequence length="437" mass="49571">MSRRVEVKLWGTTIGYLGYAPGQTEIATFEYTEAFIRSMIYPSPLRMHYPPSRFSFPDISLRTFKGIAGIFADSLPDKYGNQLIDIFMAEKKIAPESITTLDRLLYVGTRGMGALEYRPSEFDDTPQESNTVLDVHLLSELAQLVLSNKESLHVNLQKAHTKKDALNLIRVGSSAGGARAKALVARDKKGDFYDGTIDHGSLHSYWLLKFDSAQNSDRDAKDPKGMPKVEYIYAQLAKKCGIDMPNVDYIEDGEDFHFLIKRFDRDTSTSKLQKVHYASWSGLAHADRDATGTYSYEQLVLMTRQLGLGQDAITELYRRALFNIIGRNQDDHTKNFGFLMDKTGTWKLAPAFDMTYAYDPTGKWTRSHQIKLSGKQEDFLREDLIQFGAYCNLNAKKAQSILDEVVSAFQTFEDQAKTLEVAPQLRKTICQALRLKW</sequence>
<feature type="domain" description="HipA-like C-terminal" evidence="4">
    <location>
        <begin position="173"/>
        <end position="410"/>
    </location>
</feature>
<organism evidence="6 7">
    <name type="scientific">Sulfurospirillum diekertiae</name>
    <dbReference type="NCBI Taxonomy" id="1854492"/>
    <lineage>
        <taxon>Bacteria</taxon>
        <taxon>Pseudomonadati</taxon>
        <taxon>Campylobacterota</taxon>
        <taxon>Epsilonproteobacteria</taxon>
        <taxon>Campylobacterales</taxon>
        <taxon>Sulfurospirillaceae</taxon>
        <taxon>Sulfurospirillum</taxon>
    </lineage>
</organism>
<evidence type="ECO:0000256" key="3">
    <source>
        <dbReference type="ARBA" id="ARBA00022777"/>
    </source>
</evidence>